<comment type="caution">
    <text evidence="10">The sequence shown here is derived from an EMBL/GenBank/DDBJ whole genome shotgun (WGS) entry which is preliminary data.</text>
</comment>
<feature type="transmembrane region" description="Helical" evidence="7">
    <location>
        <begin position="43"/>
        <end position="65"/>
    </location>
</feature>
<dbReference type="EMBL" id="WBMS02000031">
    <property type="protein sequence ID" value="MWA04818.1"/>
    <property type="molecule type" value="Genomic_DNA"/>
</dbReference>
<evidence type="ECO:0000256" key="4">
    <source>
        <dbReference type="ARBA" id="ARBA00022692"/>
    </source>
</evidence>
<feature type="domain" description="ABC transmembrane type-1" evidence="9">
    <location>
        <begin position="106"/>
        <end position="295"/>
    </location>
</feature>
<evidence type="ECO:0000259" key="9">
    <source>
        <dbReference type="PROSITE" id="PS50928"/>
    </source>
</evidence>
<dbReference type="AlphaFoldDB" id="A0A6I4MF37"/>
<evidence type="ECO:0000256" key="6">
    <source>
        <dbReference type="ARBA" id="ARBA00023136"/>
    </source>
</evidence>
<evidence type="ECO:0000256" key="1">
    <source>
        <dbReference type="ARBA" id="ARBA00004651"/>
    </source>
</evidence>
<evidence type="ECO:0000313" key="11">
    <source>
        <dbReference type="Proteomes" id="UP000462055"/>
    </source>
</evidence>
<protein>
    <submittedName>
        <fullName evidence="10">ABC transporter permease subunit</fullName>
    </submittedName>
</protein>
<feature type="transmembrane region" description="Helical" evidence="7">
    <location>
        <begin position="219"/>
        <end position="241"/>
    </location>
</feature>
<dbReference type="CDD" id="cd06261">
    <property type="entry name" value="TM_PBP2"/>
    <property type="match status" value="1"/>
</dbReference>
<evidence type="ECO:0000256" key="8">
    <source>
        <dbReference type="SAM" id="MobiDB-lite"/>
    </source>
</evidence>
<dbReference type="GO" id="GO:0055085">
    <property type="term" value="P:transmembrane transport"/>
    <property type="evidence" value="ECO:0007669"/>
    <property type="project" value="InterPro"/>
</dbReference>
<feature type="transmembrane region" description="Helical" evidence="7">
    <location>
        <begin position="169"/>
        <end position="188"/>
    </location>
</feature>
<dbReference type="InterPro" id="IPR050366">
    <property type="entry name" value="BP-dependent_transpt_permease"/>
</dbReference>
<evidence type="ECO:0000256" key="5">
    <source>
        <dbReference type="ARBA" id="ARBA00022989"/>
    </source>
</evidence>
<accession>A0A6I4MF37</accession>
<evidence type="ECO:0000313" key="10">
    <source>
        <dbReference type="EMBL" id="MWA04818.1"/>
    </source>
</evidence>
<feature type="region of interest" description="Disordered" evidence="8">
    <location>
        <begin position="1"/>
        <end position="25"/>
    </location>
</feature>
<keyword evidence="5 7" id="KW-1133">Transmembrane helix</keyword>
<proteinExistence type="inferred from homology"/>
<keyword evidence="2 7" id="KW-0813">Transport</keyword>
<dbReference type="InterPro" id="IPR000515">
    <property type="entry name" value="MetI-like"/>
</dbReference>
<dbReference type="Gene3D" id="1.10.3720.10">
    <property type="entry name" value="MetI-like"/>
    <property type="match status" value="1"/>
</dbReference>
<dbReference type="PROSITE" id="PS50928">
    <property type="entry name" value="ABC_TM1"/>
    <property type="match status" value="1"/>
</dbReference>
<feature type="transmembrane region" description="Helical" evidence="7">
    <location>
        <begin position="110"/>
        <end position="130"/>
    </location>
</feature>
<dbReference type="RefSeq" id="WP_151597324.1">
    <property type="nucleotide sequence ID" value="NZ_WBMS02000031.1"/>
</dbReference>
<feature type="transmembrane region" description="Helical" evidence="7">
    <location>
        <begin position="142"/>
        <end position="163"/>
    </location>
</feature>
<comment type="subcellular location">
    <subcellularLocation>
        <location evidence="1 7">Cell membrane</location>
        <topology evidence="1 7">Multi-pass membrane protein</topology>
    </subcellularLocation>
</comment>
<comment type="similarity">
    <text evidence="7">Belongs to the binding-protein-dependent transport system permease family.</text>
</comment>
<organism evidence="10 11">
    <name type="scientific">Actinomadura physcomitrii</name>
    <dbReference type="NCBI Taxonomy" id="2650748"/>
    <lineage>
        <taxon>Bacteria</taxon>
        <taxon>Bacillati</taxon>
        <taxon>Actinomycetota</taxon>
        <taxon>Actinomycetes</taxon>
        <taxon>Streptosporangiales</taxon>
        <taxon>Thermomonosporaceae</taxon>
        <taxon>Actinomadura</taxon>
    </lineage>
</organism>
<evidence type="ECO:0000256" key="2">
    <source>
        <dbReference type="ARBA" id="ARBA00022448"/>
    </source>
</evidence>
<reference evidence="10" key="1">
    <citation type="submission" date="2019-12" db="EMBL/GenBank/DDBJ databases">
        <title>Actinomadura physcomitrii sp. nov., a novel actinomycete isolated from moss [Physcomitrium sphaericum (Ludw) Fuernr].</title>
        <authorList>
            <person name="Zhuang X."/>
        </authorList>
    </citation>
    <scope>NUCLEOTIDE SEQUENCE [LARGE SCALE GENOMIC DNA]</scope>
    <source>
        <strain evidence="10">LD22</strain>
    </source>
</reference>
<keyword evidence="3" id="KW-1003">Cell membrane</keyword>
<dbReference type="GO" id="GO:0005886">
    <property type="term" value="C:plasma membrane"/>
    <property type="evidence" value="ECO:0007669"/>
    <property type="project" value="UniProtKB-SubCell"/>
</dbReference>
<dbReference type="PANTHER" id="PTHR43386">
    <property type="entry name" value="OLIGOPEPTIDE TRANSPORT SYSTEM PERMEASE PROTEIN APPC"/>
    <property type="match status" value="1"/>
</dbReference>
<feature type="transmembrane region" description="Helical" evidence="7">
    <location>
        <begin position="275"/>
        <end position="294"/>
    </location>
</feature>
<name>A0A6I4MF37_9ACTN</name>
<dbReference type="SUPFAM" id="SSF161098">
    <property type="entry name" value="MetI-like"/>
    <property type="match status" value="1"/>
</dbReference>
<dbReference type="Proteomes" id="UP000462055">
    <property type="component" value="Unassembled WGS sequence"/>
</dbReference>
<dbReference type="Pfam" id="PF00528">
    <property type="entry name" value="BPD_transp_1"/>
    <property type="match status" value="1"/>
</dbReference>
<keyword evidence="6 7" id="KW-0472">Membrane</keyword>
<keyword evidence="11" id="KW-1185">Reference proteome</keyword>
<evidence type="ECO:0000256" key="7">
    <source>
        <dbReference type="RuleBase" id="RU363032"/>
    </source>
</evidence>
<evidence type="ECO:0000256" key="3">
    <source>
        <dbReference type="ARBA" id="ARBA00022475"/>
    </source>
</evidence>
<keyword evidence="4 7" id="KW-0812">Transmembrane</keyword>
<dbReference type="PANTHER" id="PTHR43386:SF25">
    <property type="entry name" value="PEPTIDE ABC TRANSPORTER PERMEASE PROTEIN"/>
    <property type="match status" value="1"/>
</dbReference>
<sequence length="310" mass="32558">MSVIAEAPDTAAGAGRDSGPRPSRWRTGYRTAIRGLGVLRRRAGVVGAWFWLMLIALLAVLAPILPLADPAVPVGTPNLAPGARWPEFMGTDQLGRSVLSRLIDGARPSLMVALISVGLALVVGGMLGLVAGYRRRHAERVITVFIDATLAFPPLMLLMALAAVLTPSLWTLGIALAIVFAPSFARLARAATLRLASQEFVLAARSAGASRLRVMIRELLPSVVVPLLSYAFVVMAMAVVAEGSLSFLGLGIPPPAPSWGGMVASGRDNLREAPLLVFIPAAVLLLTVLSLNAVGHHLQQRTGNARGANL</sequence>
<gene>
    <name evidence="10" type="ORF">F8568_031505</name>
</gene>
<dbReference type="InterPro" id="IPR035906">
    <property type="entry name" value="MetI-like_sf"/>
</dbReference>